<dbReference type="InterPro" id="IPR014710">
    <property type="entry name" value="RmlC-like_jellyroll"/>
</dbReference>
<evidence type="ECO:0000259" key="1">
    <source>
        <dbReference type="Pfam" id="PF07883"/>
    </source>
</evidence>
<comment type="caution">
    <text evidence="2">The sequence shown here is derived from an EMBL/GenBank/DDBJ whole genome shotgun (WGS) entry which is preliminary data.</text>
</comment>
<dbReference type="SUPFAM" id="SSF51182">
    <property type="entry name" value="RmlC-like cupins"/>
    <property type="match status" value="1"/>
</dbReference>
<sequence length="129" mass="14781">MNTQKIIKELQAQHPGKKVILDPPDNPTEIICEIEPTAVHPERSVALAIVGTSKPHYHKKSTEIYEAIKGILTVYIEGKKHVLHEGEKITIEPHVIHYVEGDEAWFLIYSSPGWTFEDHIVVEEKYNFE</sequence>
<dbReference type="InterPro" id="IPR011051">
    <property type="entry name" value="RmlC_Cupin_sf"/>
</dbReference>
<accession>A0A2M7TX23</accession>
<dbReference type="Gene3D" id="2.60.120.10">
    <property type="entry name" value="Jelly Rolls"/>
    <property type="match status" value="1"/>
</dbReference>
<evidence type="ECO:0000313" key="3">
    <source>
        <dbReference type="Proteomes" id="UP000228503"/>
    </source>
</evidence>
<name>A0A2M7TX23_9BACT</name>
<dbReference type="Pfam" id="PF07883">
    <property type="entry name" value="Cupin_2"/>
    <property type="match status" value="1"/>
</dbReference>
<dbReference type="InterPro" id="IPR013096">
    <property type="entry name" value="Cupin_2"/>
</dbReference>
<evidence type="ECO:0000313" key="2">
    <source>
        <dbReference type="EMBL" id="PIZ62368.1"/>
    </source>
</evidence>
<feature type="domain" description="Cupin type-2" evidence="1">
    <location>
        <begin position="51"/>
        <end position="101"/>
    </location>
</feature>
<gene>
    <name evidence="2" type="ORF">COY16_04505</name>
</gene>
<reference evidence="3" key="1">
    <citation type="submission" date="2017-09" db="EMBL/GenBank/DDBJ databases">
        <title>Depth-based differentiation of microbial function through sediment-hosted aquifers and enrichment of novel symbionts in the deep terrestrial subsurface.</title>
        <authorList>
            <person name="Probst A.J."/>
            <person name="Ladd B."/>
            <person name="Jarett J.K."/>
            <person name="Geller-Mcgrath D.E."/>
            <person name="Sieber C.M.K."/>
            <person name="Emerson J.B."/>
            <person name="Anantharaman K."/>
            <person name="Thomas B.C."/>
            <person name="Malmstrom R."/>
            <person name="Stieglmeier M."/>
            <person name="Klingl A."/>
            <person name="Woyke T."/>
            <person name="Ryan C.M."/>
            <person name="Banfield J.F."/>
        </authorList>
    </citation>
    <scope>NUCLEOTIDE SEQUENCE [LARGE SCALE GENOMIC DNA]</scope>
</reference>
<protein>
    <recommendedName>
        <fullName evidence="1">Cupin type-2 domain-containing protein</fullName>
    </recommendedName>
</protein>
<organism evidence="2 3">
    <name type="scientific">Candidatus Roizmanbacteria bacterium CG_4_10_14_0_2_um_filter_39_13</name>
    <dbReference type="NCBI Taxonomy" id="1974825"/>
    <lineage>
        <taxon>Bacteria</taxon>
        <taxon>Candidatus Roizmaniibacteriota</taxon>
    </lineage>
</organism>
<proteinExistence type="predicted"/>
<dbReference type="EMBL" id="PFOB01000057">
    <property type="protein sequence ID" value="PIZ62368.1"/>
    <property type="molecule type" value="Genomic_DNA"/>
</dbReference>
<dbReference type="AlphaFoldDB" id="A0A2M7TX23"/>
<dbReference type="Proteomes" id="UP000228503">
    <property type="component" value="Unassembled WGS sequence"/>
</dbReference>